<feature type="transmembrane region" description="Helical" evidence="2">
    <location>
        <begin position="334"/>
        <end position="354"/>
    </location>
</feature>
<feature type="transmembrane region" description="Helical" evidence="2">
    <location>
        <begin position="360"/>
        <end position="385"/>
    </location>
</feature>
<evidence type="ECO:0000256" key="2">
    <source>
        <dbReference type="SAM" id="Phobius"/>
    </source>
</evidence>
<dbReference type="EnsemblProtists" id="EKX34460">
    <property type="protein sequence ID" value="EKX34460"/>
    <property type="gene ID" value="GUITHDRAFT_166216"/>
</dbReference>
<dbReference type="GeneID" id="17291209"/>
<evidence type="ECO:0000256" key="1">
    <source>
        <dbReference type="SAM" id="MobiDB-lite"/>
    </source>
</evidence>
<dbReference type="Proteomes" id="UP000011087">
    <property type="component" value="Unassembled WGS sequence"/>
</dbReference>
<gene>
    <name evidence="3" type="ORF">GUITHDRAFT_166216</name>
</gene>
<keyword evidence="2" id="KW-0812">Transmembrane</keyword>
<dbReference type="InterPro" id="IPR029058">
    <property type="entry name" value="AB_hydrolase_fold"/>
</dbReference>
<reference evidence="4" key="3">
    <citation type="submission" date="2016-03" db="UniProtKB">
        <authorList>
            <consortium name="EnsemblProtists"/>
        </authorList>
    </citation>
    <scope>IDENTIFICATION</scope>
</reference>
<feature type="transmembrane region" description="Helical" evidence="2">
    <location>
        <begin position="302"/>
        <end position="322"/>
    </location>
</feature>
<reference evidence="3 5" key="1">
    <citation type="journal article" date="2012" name="Nature">
        <title>Algal genomes reveal evolutionary mosaicism and the fate of nucleomorphs.</title>
        <authorList>
            <consortium name="DOE Joint Genome Institute"/>
            <person name="Curtis B.A."/>
            <person name="Tanifuji G."/>
            <person name="Burki F."/>
            <person name="Gruber A."/>
            <person name="Irimia M."/>
            <person name="Maruyama S."/>
            <person name="Arias M.C."/>
            <person name="Ball S.G."/>
            <person name="Gile G.H."/>
            <person name="Hirakawa Y."/>
            <person name="Hopkins J.F."/>
            <person name="Kuo A."/>
            <person name="Rensing S.A."/>
            <person name="Schmutz J."/>
            <person name="Symeonidi A."/>
            <person name="Elias M."/>
            <person name="Eveleigh R.J."/>
            <person name="Herman E.K."/>
            <person name="Klute M.J."/>
            <person name="Nakayama T."/>
            <person name="Obornik M."/>
            <person name="Reyes-Prieto A."/>
            <person name="Armbrust E.V."/>
            <person name="Aves S.J."/>
            <person name="Beiko R.G."/>
            <person name="Coutinho P."/>
            <person name="Dacks J.B."/>
            <person name="Durnford D.G."/>
            <person name="Fast N.M."/>
            <person name="Green B.R."/>
            <person name="Grisdale C.J."/>
            <person name="Hempel F."/>
            <person name="Henrissat B."/>
            <person name="Hoppner M.P."/>
            <person name="Ishida K."/>
            <person name="Kim E."/>
            <person name="Koreny L."/>
            <person name="Kroth P.G."/>
            <person name="Liu Y."/>
            <person name="Malik S.B."/>
            <person name="Maier U.G."/>
            <person name="McRose D."/>
            <person name="Mock T."/>
            <person name="Neilson J.A."/>
            <person name="Onodera N.T."/>
            <person name="Poole A.M."/>
            <person name="Pritham E.J."/>
            <person name="Richards T.A."/>
            <person name="Rocap G."/>
            <person name="Roy S.W."/>
            <person name="Sarai C."/>
            <person name="Schaack S."/>
            <person name="Shirato S."/>
            <person name="Slamovits C.H."/>
            <person name="Spencer D.F."/>
            <person name="Suzuki S."/>
            <person name="Worden A.Z."/>
            <person name="Zauner S."/>
            <person name="Barry K."/>
            <person name="Bell C."/>
            <person name="Bharti A.K."/>
            <person name="Crow J.A."/>
            <person name="Grimwood J."/>
            <person name="Kramer R."/>
            <person name="Lindquist E."/>
            <person name="Lucas S."/>
            <person name="Salamov A."/>
            <person name="McFadden G.I."/>
            <person name="Lane C.E."/>
            <person name="Keeling P.J."/>
            <person name="Gray M.W."/>
            <person name="Grigoriev I.V."/>
            <person name="Archibald J.M."/>
        </authorList>
    </citation>
    <scope>NUCLEOTIDE SEQUENCE</scope>
    <source>
        <strain evidence="3 5">CCMP2712</strain>
    </source>
</reference>
<dbReference type="SUPFAM" id="SSF53474">
    <property type="entry name" value="alpha/beta-Hydrolases"/>
    <property type="match status" value="1"/>
</dbReference>
<dbReference type="InterPro" id="IPR009030">
    <property type="entry name" value="Growth_fac_rcpt_cys_sf"/>
</dbReference>
<dbReference type="PaxDb" id="55529-EKX34460"/>
<dbReference type="Gene3D" id="3.40.50.1820">
    <property type="entry name" value="alpha/beta hydrolase"/>
    <property type="match status" value="1"/>
</dbReference>
<name>L1IF30_GUITC</name>
<feature type="region of interest" description="Disordered" evidence="1">
    <location>
        <begin position="1"/>
        <end position="38"/>
    </location>
</feature>
<organism evidence="3">
    <name type="scientific">Guillardia theta (strain CCMP2712)</name>
    <name type="common">Cryptophyte</name>
    <dbReference type="NCBI Taxonomy" id="905079"/>
    <lineage>
        <taxon>Eukaryota</taxon>
        <taxon>Cryptophyceae</taxon>
        <taxon>Pyrenomonadales</taxon>
        <taxon>Geminigeraceae</taxon>
        <taxon>Guillardia</taxon>
    </lineage>
</organism>
<dbReference type="HOGENOM" id="CLU_269857_0_0_1"/>
<reference evidence="5" key="2">
    <citation type="submission" date="2012-11" db="EMBL/GenBank/DDBJ databases">
        <authorList>
            <person name="Kuo A."/>
            <person name="Curtis B.A."/>
            <person name="Tanifuji G."/>
            <person name="Burki F."/>
            <person name="Gruber A."/>
            <person name="Irimia M."/>
            <person name="Maruyama S."/>
            <person name="Arias M.C."/>
            <person name="Ball S.G."/>
            <person name="Gile G.H."/>
            <person name="Hirakawa Y."/>
            <person name="Hopkins J.F."/>
            <person name="Rensing S.A."/>
            <person name="Schmutz J."/>
            <person name="Symeonidi A."/>
            <person name="Elias M."/>
            <person name="Eveleigh R.J."/>
            <person name="Herman E.K."/>
            <person name="Klute M.J."/>
            <person name="Nakayama T."/>
            <person name="Obornik M."/>
            <person name="Reyes-Prieto A."/>
            <person name="Armbrust E.V."/>
            <person name="Aves S.J."/>
            <person name="Beiko R.G."/>
            <person name="Coutinho P."/>
            <person name="Dacks J.B."/>
            <person name="Durnford D.G."/>
            <person name="Fast N.M."/>
            <person name="Green B.R."/>
            <person name="Grisdale C."/>
            <person name="Hempe F."/>
            <person name="Henrissat B."/>
            <person name="Hoppner M.P."/>
            <person name="Ishida K.-I."/>
            <person name="Kim E."/>
            <person name="Koreny L."/>
            <person name="Kroth P.G."/>
            <person name="Liu Y."/>
            <person name="Malik S.-B."/>
            <person name="Maier U.G."/>
            <person name="McRose D."/>
            <person name="Mock T."/>
            <person name="Neilson J.A."/>
            <person name="Onodera N.T."/>
            <person name="Poole A.M."/>
            <person name="Pritham E.J."/>
            <person name="Richards T.A."/>
            <person name="Rocap G."/>
            <person name="Roy S.W."/>
            <person name="Sarai C."/>
            <person name="Schaack S."/>
            <person name="Shirato S."/>
            <person name="Slamovits C.H."/>
            <person name="Spencer D.F."/>
            <person name="Suzuki S."/>
            <person name="Worden A.Z."/>
            <person name="Zauner S."/>
            <person name="Barry K."/>
            <person name="Bell C."/>
            <person name="Bharti A.K."/>
            <person name="Crow J.A."/>
            <person name="Grimwood J."/>
            <person name="Kramer R."/>
            <person name="Lindquist E."/>
            <person name="Lucas S."/>
            <person name="Salamov A."/>
            <person name="McFadden G.I."/>
            <person name="Lane C.E."/>
            <person name="Keeling P.J."/>
            <person name="Gray M.W."/>
            <person name="Grigoriev I.V."/>
            <person name="Archibald J.M."/>
        </authorList>
    </citation>
    <scope>NUCLEOTIDE SEQUENCE</scope>
    <source>
        <strain evidence="5">CCMP2712</strain>
    </source>
</reference>
<feature type="transmembrane region" description="Helical" evidence="2">
    <location>
        <begin position="273"/>
        <end position="296"/>
    </location>
</feature>
<dbReference type="RefSeq" id="XP_005821440.1">
    <property type="nucleotide sequence ID" value="XM_005821383.1"/>
</dbReference>
<evidence type="ECO:0000313" key="3">
    <source>
        <dbReference type="EMBL" id="EKX34460.1"/>
    </source>
</evidence>
<proteinExistence type="predicted"/>
<evidence type="ECO:0000313" key="5">
    <source>
        <dbReference type="Proteomes" id="UP000011087"/>
    </source>
</evidence>
<dbReference type="KEGG" id="gtt:GUITHDRAFT_166216"/>
<dbReference type="EMBL" id="JH993109">
    <property type="protein sequence ID" value="EKX34460.1"/>
    <property type="molecule type" value="Genomic_DNA"/>
</dbReference>
<dbReference type="OrthoDB" id="10674626at2759"/>
<sequence length="1210" mass="133490">MASESEEAPCGKGREGKKDEEEEQNRAAAMTSVGDDGESQVKADFVAVSTADDETRASSDVHLSFHRERIQWHRELIEKLKLDEAADALNSNISRTFNQTKDDIVGILRRFDLSSRDKSGGEENGLMDGKNQRVLKEAQDLVEKTYGLEKGPTLLLKCIDGMDGKLKSKDIVVQWDDSWEMILQKLKRAFKRDVIFEYEVDGRIVRVQDDEAFDRAMELAESSGGKLYGVIQQAMWKNPIIEDPEPDEPEPEEEPLLITCSDRMAYNPAPYKFLLGLGGFGLAACVVACLVGYLVLGGPGPYLGAISGTIPLQFFVQSFIISNSDSLPFVAAKSVVAIAGAVMGCLSLKAFIEASIMEGAIAAALCVCSTLFLLYVLSPLVFKFVQNSQTHNKRKARGRRRKQQRRLRDIPLMVAGLLRKFSSLLLYVAILGLLQYLPMYHISNVVAANKQYSAMGAMYARGDGKDNHVYCSGYTDPAVVIDDKPAVIFESMEGFGQALAVSEIMSKIARIGIACAYDRAGFGWSPPTNMSRTPSQIASELAYMLTKNNIYVTVPPRTGQSSSLILKVNVPVVLVGHSVGAFYVRAFAQLYPQYTAAMVIWDGLPSEDETLTTKFVSSAMKVLSPTKLQLCYYYLEPMGLADLFLKSVIYTPLLNGTYLDQPQPAGIGENYQRMLARMISWPWCDAVYKEYIDLYFGPSPGIAFVYAGDAAKYDIPMVVWSRYNSVYQNMLNVVDDVKYTIGGQDACLQENTNIQNPAVNHPEGTKGWQCVQFHILSYSKKPFLNPNKRTCFVKGKPELGNNNPCPDIYRSMYNGTELAPMQGTMVQAELVDTILNAWQMLNYTANFPSTPFALVFQGFSPQQLSPPGCVISIDNFRSVIKQKLIAVLGLRFEGLAQIELIEGPTACPRYISRPGSGLVLGQIIPGECPATICYDLSVCSTPWTSARNIARRKTGNVSMTPSSSEEIELQNIYAEHYMGAEGGDGVVHLDAFAEMAFFVLFRIVGFKNIVVQNAANVLLCPSTECDQLPLDPREATGVSPNTTQVRAEELNRRNAFYTQYNVTTILSSERTLSSNTWKVISNALLPSCPENTYVYGGGCRQCPANSTSPAGSVSETACVCDRNYYMNLVDSEYVCIHCPDNMQSVQASTAITDCKCNPGYTGPDGVACTPCPVNTYKAVLGDFPCTYCNASNVGCPTRRSKPLQQRRRRW</sequence>
<evidence type="ECO:0008006" key="6">
    <source>
        <dbReference type="Google" id="ProtNLM"/>
    </source>
</evidence>
<dbReference type="AlphaFoldDB" id="L1IF30"/>
<protein>
    <recommendedName>
        <fullName evidence="6">Tyrosine-protein kinase ephrin type A/B receptor-like domain-containing protein</fullName>
    </recommendedName>
</protein>
<keyword evidence="2" id="KW-0472">Membrane</keyword>
<keyword evidence="5" id="KW-1185">Reference proteome</keyword>
<keyword evidence="2" id="KW-1133">Transmembrane helix</keyword>
<feature type="transmembrane region" description="Helical" evidence="2">
    <location>
        <begin position="410"/>
        <end position="434"/>
    </location>
</feature>
<dbReference type="SUPFAM" id="SSF57184">
    <property type="entry name" value="Growth factor receptor domain"/>
    <property type="match status" value="1"/>
</dbReference>
<accession>L1IF30</accession>
<evidence type="ECO:0000313" key="4">
    <source>
        <dbReference type="EnsemblProtists" id="EKX34460"/>
    </source>
</evidence>